<dbReference type="PANTHER" id="PTHR43269:SF2">
    <property type="entry name" value="SODIUM_PROTON ANTIPORTER 1-RELATED"/>
    <property type="match status" value="1"/>
</dbReference>
<reference evidence="2" key="2">
    <citation type="submission" date="2020-09" db="EMBL/GenBank/DDBJ databases">
        <authorList>
            <person name="Sun Q."/>
            <person name="Zhou Y."/>
        </authorList>
    </citation>
    <scope>NUCLEOTIDE SEQUENCE</scope>
    <source>
        <strain evidence="2">CGMCC 1.12751</strain>
    </source>
</reference>
<feature type="transmembrane region" description="Helical" evidence="1">
    <location>
        <begin position="6"/>
        <end position="22"/>
    </location>
</feature>
<proteinExistence type="predicted"/>
<evidence type="ECO:0008006" key="4">
    <source>
        <dbReference type="Google" id="ProtNLM"/>
    </source>
</evidence>
<feature type="transmembrane region" description="Helical" evidence="1">
    <location>
        <begin position="69"/>
        <end position="89"/>
    </location>
</feature>
<sequence length="113" mass="12504">MYIAIIIIFAIGYLAIALEHNIKINKTATALLLGVLCWVLLVFGSSTIFPNLDVNTSHHFLTESLLKQIGEISEILFFLLGAMTIVELIDAHEGFSIITDKIKIQKKAICFGL</sequence>
<dbReference type="Proteomes" id="UP000625976">
    <property type="component" value="Unassembled WGS sequence"/>
</dbReference>
<organism evidence="2 3">
    <name type="scientific">Bizionia arctica</name>
    <dbReference type="NCBI Taxonomy" id="1495645"/>
    <lineage>
        <taxon>Bacteria</taxon>
        <taxon>Pseudomonadati</taxon>
        <taxon>Bacteroidota</taxon>
        <taxon>Flavobacteriia</taxon>
        <taxon>Flavobacteriales</taxon>
        <taxon>Flavobacteriaceae</taxon>
        <taxon>Bizionia</taxon>
    </lineage>
</organism>
<name>A0A917GK66_9FLAO</name>
<feature type="transmembrane region" description="Helical" evidence="1">
    <location>
        <begin position="29"/>
        <end position="49"/>
    </location>
</feature>
<dbReference type="GO" id="GO:0015297">
    <property type="term" value="F:antiporter activity"/>
    <property type="evidence" value="ECO:0007669"/>
    <property type="project" value="InterPro"/>
</dbReference>
<comment type="caution">
    <text evidence="2">The sequence shown here is derived from an EMBL/GenBank/DDBJ whole genome shotgun (WGS) entry which is preliminary data.</text>
</comment>
<dbReference type="AlphaFoldDB" id="A0A917GK66"/>
<accession>A0A917GK66</accession>
<keyword evidence="1" id="KW-0472">Membrane</keyword>
<dbReference type="RefSeq" id="WP_229736646.1">
    <property type="nucleotide sequence ID" value="NZ_BMFQ01000002.1"/>
</dbReference>
<dbReference type="PANTHER" id="PTHR43269">
    <property type="entry name" value="SODIUM/PROTON ANTIPORTER 1-RELATED"/>
    <property type="match status" value="1"/>
</dbReference>
<dbReference type="InterPro" id="IPR045016">
    <property type="entry name" value="NhaD-like"/>
</dbReference>
<evidence type="ECO:0000313" key="2">
    <source>
        <dbReference type="EMBL" id="GGG48989.1"/>
    </source>
</evidence>
<dbReference type="EMBL" id="BMFQ01000002">
    <property type="protein sequence ID" value="GGG48989.1"/>
    <property type="molecule type" value="Genomic_DNA"/>
</dbReference>
<evidence type="ECO:0000256" key="1">
    <source>
        <dbReference type="SAM" id="Phobius"/>
    </source>
</evidence>
<keyword evidence="1" id="KW-0812">Transmembrane</keyword>
<dbReference type="GO" id="GO:0006814">
    <property type="term" value="P:sodium ion transport"/>
    <property type="evidence" value="ECO:0007669"/>
    <property type="project" value="InterPro"/>
</dbReference>
<keyword evidence="1" id="KW-1133">Transmembrane helix</keyword>
<gene>
    <name evidence="2" type="ORF">GCM10010976_20410</name>
</gene>
<protein>
    <recommendedName>
        <fullName evidence="4">Sodium:proton antiporter</fullName>
    </recommendedName>
</protein>
<reference evidence="2" key="1">
    <citation type="journal article" date="2014" name="Int. J. Syst. Evol. Microbiol.">
        <title>Complete genome sequence of Corynebacterium casei LMG S-19264T (=DSM 44701T), isolated from a smear-ripened cheese.</title>
        <authorList>
            <consortium name="US DOE Joint Genome Institute (JGI-PGF)"/>
            <person name="Walter F."/>
            <person name="Albersmeier A."/>
            <person name="Kalinowski J."/>
            <person name="Ruckert C."/>
        </authorList>
    </citation>
    <scope>NUCLEOTIDE SEQUENCE</scope>
    <source>
        <strain evidence="2">CGMCC 1.12751</strain>
    </source>
</reference>
<keyword evidence="3" id="KW-1185">Reference proteome</keyword>
<evidence type="ECO:0000313" key="3">
    <source>
        <dbReference type="Proteomes" id="UP000625976"/>
    </source>
</evidence>